<dbReference type="SUPFAM" id="SSF57184">
    <property type="entry name" value="Growth factor receptor domain"/>
    <property type="match status" value="1"/>
</dbReference>
<evidence type="ECO:0000256" key="2">
    <source>
        <dbReference type="SAM" id="SignalP"/>
    </source>
</evidence>
<feature type="compositionally biased region" description="Polar residues" evidence="1">
    <location>
        <begin position="422"/>
        <end position="431"/>
    </location>
</feature>
<feature type="domain" description="EGF-like" evidence="3">
    <location>
        <begin position="452"/>
        <end position="487"/>
    </location>
</feature>
<feature type="domain" description="EGF-like" evidence="3">
    <location>
        <begin position="221"/>
        <end position="251"/>
    </location>
</feature>
<dbReference type="InterPro" id="IPR000742">
    <property type="entry name" value="EGF"/>
</dbReference>
<comment type="caution">
    <text evidence="4">The sequence shown here is derived from an EMBL/GenBank/DDBJ whole genome shotgun (WGS) entry which is preliminary data.</text>
</comment>
<name>A0A821Q2U6_9NEOP</name>
<dbReference type="InterPro" id="IPR053255">
    <property type="entry name" value="EGF-like_domain"/>
</dbReference>
<dbReference type="Gene3D" id="2.10.25.10">
    <property type="entry name" value="Laminin"/>
    <property type="match status" value="5"/>
</dbReference>
<dbReference type="PANTHER" id="PTHR24047:SF32">
    <property type="entry name" value="FI01909P-RELATED"/>
    <property type="match status" value="1"/>
</dbReference>
<dbReference type="EMBL" id="CAJOBZ010000007">
    <property type="protein sequence ID" value="CAF4813019.1"/>
    <property type="molecule type" value="Genomic_DNA"/>
</dbReference>
<evidence type="ECO:0000313" key="4">
    <source>
        <dbReference type="EMBL" id="CAF4813019.1"/>
    </source>
</evidence>
<proteinExistence type="predicted"/>
<feature type="region of interest" description="Disordered" evidence="1">
    <location>
        <begin position="293"/>
        <end position="431"/>
    </location>
</feature>
<feature type="domain" description="EGF-like" evidence="3">
    <location>
        <begin position="187"/>
        <end position="219"/>
    </location>
</feature>
<feature type="domain" description="EGF-like" evidence="3">
    <location>
        <begin position="489"/>
        <end position="524"/>
    </location>
</feature>
<dbReference type="SMART" id="SM00181">
    <property type="entry name" value="EGF"/>
    <property type="match status" value="6"/>
</dbReference>
<gene>
    <name evidence="4" type="ORF">PMACD_LOCUS4156</name>
</gene>
<organism evidence="4 5">
    <name type="scientific">Pieris macdunnoughi</name>
    <dbReference type="NCBI Taxonomy" id="345717"/>
    <lineage>
        <taxon>Eukaryota</taxon>
        <taxon>Metazoa</taxon>
        <taxon>Ecdysozoa</taxon>
        <taxon>Arthropoda</taxon>
        <taxon>Hexapoda</taxon>
        <taxon>Insecta</taxon>
        <taxon>Pterygota</taxon>
        <taxon>Neoptera</taxon>
        <taxon>Endopterygota</taxon>
        <taxon>Lepidoptera</taxon>
        <taxon>Glossata</taxon>
        <taxon>Ditrysia</taxon>
        <taxon>Papilionoidea</taxon>
        <taxon>Pieridae</taxon>
        <taxon>Pierinae</taxon>
        <taxon>Pieris</taxon>
    </lineage>
</organism>
<dbReference type="Proteomes" id="UP000663880">
    <property type="component" value="Unassembled WGS sequence"/>
</dbReference>
<feature type="chain" id="PRO_5032740704" description="EGF-like domain-containing protein" evidence="2">
    <location>
        <begin position="20"/>
        <end position="663"/>
    </location>
</feature>
<dbReference type="OrthoDB" id="10060424at2759"/>
<protein>
    <recommendedName>
        <fullName evidence="3">EGF-like domain-containing protein</fullName>
    </recommendedName>
</protein>
<dbReference type="PANTHER" id="PTHR24047">
    <property type="entry name" value="FI01909P-RELATED"/>
    <property type="match status" value="1"/>
</dbReference>
<accession>A0A821Q2U6</accession>
<feature type="compositionally biased region" description="Low complexity" evidence="1">
    <location>
        <begin position="364"/>
        <end position="392"/>
    </location>
</feature>
<feature type="domain" description="EGF-like" evidence="3">
    <location>
        <begin position="154"/>
        <end position="185"/>
    </location>
</feature>
<feature type="compositionally biased region" description="Polar residues" evidence="1">
    <location>
        <begin position="393"/>
        <end position="404"/>
    </location>
</feature>
<evidence type="ECO:0000256" key="1">
    <source>
        <dbReference type="SAM" id="MobiDB-lite"/>
    </source>
</evidence>
<evidence type="ECO:0000259" key="3">
    <source>
        <dbReference type="SMART" id="SM00181"/>
    </source>
</evidence>
<sequence>MCRILAIFIALVCVYAANAQYVKSVKGGHEGGYYREYNPGAKLPNFHGNSTQGGFSSQNRTQMHVNYDIGVCYIEVPTASLVHNQAHIPAGNGSRPELSRIRSCCQGYIRNIHNFWICDPVCTQECVNALCTAPDTCSCFPDHVKNLAGFCIPTCPIGCQNGQCAGGECLCKEGFALDSESKYCFPSCKESCGGIGNCTAPNTCDCRKGYRSTPTGNCKPVCENCENGDCVAPNECRCKHGYERNPQSVCVPQCHQNCAPNGKCVAPGKCEYPETTTPLISTTFRPSPNIPLYPGNQVYAGNNTKPGNYSGPYPGQQSGYPGQPGQSGYPGQSGQPGQTGYPGQLGQSGQTGYPGQAGQPGQRGYPSQPGPNGQPGQPGYPSQYPGYPSQPGHPNQHQPEPQSTGQGNQGYGNQNHAYPPSSGLSGNQFHTGVQGQQLYPDIQQYNQEYEPDCLQPCVNGFCVEGNRCQCNKGFVLDKSDPTESRCIPHCAGGCLNGVCSAPNFCICNMGYYKDHSVKGRPQCVKRNKRSVEETPNIAKFLVFDFPEIIQNEGFKIAETVMENFQNMFSECAATSMPHQNFFVDNVQVFINSPSKTTVGVAEKFTTNRKFFANMISTTAFKTMLDHDVKELKKDIVNKLRFCDDAIMNPDLLKDFYVRESDPI</sequence>
<evidence type="ECO:0000313" key="5">
    <source>
        <dbReference type="Proteomes" id="UP000663880"/>
    </source>
</evidence>
<feature type="compositionally biased region" description="Low complexity" evidence="1">
    <location>
        <begin position="309"/>
        <end position="347"/>
    </location>
</feature>
<keyword evidence="5" id="KW-1185">Reference proteome</keyword>
<dbReference type="AlphaFoldDB" id="A0A821Q2U6"/>
<keyword evidence="2" id="KW-0732">Signal</keyword>
<feature type="domain" description="EGF-like" evidence="3">
    <location>
        <begin position="121"/>
        <end position="152"/>
    </location>
</feature>
<reference evidence="4" key="1">
    <citation type="submission" date="2021-02" db="EMBL/GenBank/DDBJ databases">
        <authorList>
            <person name="Steward A R."/>
        </authorList>
    </citation>
    <scope>NUCLEOTIDE SEQUENCE</scope>
</reference>
<feature type="signal peptide" evidence="2">
    <location>
        <begin position="1"/>
        <end position="19"/>
    </location>
</feature>
<dbReference type="InterPro" id="IPR009030">
    <property type="entry name" value="Growth_fac_rcpt_cys_sf"/>
</dbReference>